<dbReference type="AlphaFoldDB" id="A0AA39IZR5"/>
<evidence type="ECO:0000313" key="3">
    <source>
        <dbReference type="Proteomes" id="UP001175226"/>
    </source>
</evidence>
<dbReference type="GO" id="GO:0005737">
    <property type="term" value="C:cytoplasm"/>
    <property type="evidence" value="ECO:0007669"/>
    <property type="project" value="TreeGrafter"/>
</dbReference>
<reference evidence="2" key="1">
    <citation type="submission" date="2023-06" db="EMBL/GenBank/DDBJ databases">
        <authorList>
            <consortium name="Lawrence Berkeley National Laboratory"/>
            <person name="Ahrendt S."/>
            <person name="Sahu N."/>
            <person name="Indic B."/>
            <person name="Wong-Bajracharya J."/>
            <person name="Merenyi Z."/>
            <person name="Ke H.-M."/>
            <person name="Monk M."/>
            <person name="Kocsube S."/>
            <person name="Drula E."/>
            <person name="Lipzen A."/>
            <person name="Balint B."/>
            <person name="Henrissat B."/>
            <person name="Andreopoulos B."/>
            <person name="Martin F.M."/>
            <person name="Harder C.B."/>
            <person name="Rigling D."/>
            <person name="Ford K.L."/>
            <person name="Foster G.D."/>
            <person name="Pangilinan J."/>
            <person name="Papanicolaou A."/>
            <person name="Barry K."/>
            <person name="LaButti K."/>
            <person name="Viragh M."/>
            <person name="Koriabine M."/>
            <person name="Yan M."/>
            <person name="Riley R."/>
            <person name="Champramary S."/>
            <person name="Plett K.L."/>
            <person name="Tsai I.J."/>
            <person name="Slot J."/>
            <person name="Sipos G."/>
            <person name="Plett J."/>
            <person name="Nagy L.G."/>
            <person name="Grigoriev I.V."/>
        </authorList>
    </citation>
    <scope>NUCLEOTIDE SEQUENCE</scope>
    <source>
        <strain evidence="2">FPL87.14</strain>
    </source>
</reference>
<dbReference type="PANTHER" id="PTHR43651">
    <property type="entry name" value="1,4-ALPHA-GLUCAN-BRANCHING ENZYME"/>
    <property type="match status" value="1"/>
</dbReference>
<dbReference type="Proteomes" id="UP001175226">
    <property type="component" value="Unassembled WGS sequence"/>
</dbReference>
<name>A0AA39IZR5_9AGAR</name>
<keyword evidence="3" id="KW-1185">Reference proteome</keyword>
<dbReference type="EMBL" id="JAUEPT010000105">
    <property type="protein sequence ID" value="KAK0431848.1"/>
    <property type="molecule type" value="Genomic_DNA"/>
</dbReference>
<dbReference type="GO" id="GO:0003844">
    <property type="term" value="F:1,4-alpha-glucan branching enzyme activity"/>
    <property type="evidence" value="ECO:0007669"/>
    <property type="project" value="TreeGrafter"/>
</dbReference>
<dbReference type="GO" id="GO:0005978">
    <property type="term" value="P:glycogen biosynthetic process"/>
    <property type="evidence" value="ECO:0007669"/>
    <property type="project" value="TreeGrafter"/>
</dbReference>
<dbReference type="InterPro" id="IPR017853">
    <property type="entry name" value="GH"/>
</dbReference>
<comment type="caution">
    <text evidence="2">The sequence shown here is derived from an EMBL/GenBank/DDBJ whole genome shotgun (WGS) entry which is preliminary data.</text>
</comment>
<evidence type="ECO:0000313" key="2">
    <source>
        <dbReference type="EMBL" id="KAK0431848.1"/>
    </source>
</evidence>
<dbReference type="Gene3D" id="3.20.20.80">
    <property type="entry name" value="Glycosidases"/>
    <property type="match status" value="1"/>
</dbReference>
<organism evidence="2 3">
    <name type="scientific">Armillaria borealis</name>
    <dbReference type="NCBI Taxonomy" id="47425"/>
    <lineage>
        <taxon>Eukaryota</taxon>
        <taxon>Fungi</taxon>
        <taxon>Dikarya</taxon>
        <taxon>Basidiomycota</taxon>
        <taxon>Agaricomycotina</taxon>
        <taxon>Agaricomycetes</taxon>
        <taxon>Agaricomycetidae</taxon>
        <taxon>Agaricales</taxon>
        <taxon>Marasmiineae</taxon>
        <taxon>Physalacriaceae</taxon>
        <taxon>Armillaria</taxon>
    </lineage>
</organism>
<dbReference type="PANTHER" id="PTHR43651:SF3">
    <property type="entry name" value="1,4-ALPHA-GLUCAN-BRANCHING ENZYME"/>
    <property type="match status" value="1"/>
</dbReference>
<sequence length="101" mass="11368">MQHACYASFGYLVTSFFAISSQCGTPEELKELIDALHCTGPTVLLDIVHSHACKNDLDGINEFDRTDHFHFHEGGNLKGRHVLLDSHLFNYGMSRFLLSDL</sequence>
<accession>A0AA39IZR5</accession>
<dbReference type="SUPFAM" id="SSF51445">
    <property type="entry name" value="(Trans)glycosidases"/>
    <property type="match status" value="1"/>
</dbReference>
<evidence type="ECO:0000256" key="1">
    <source>
        <dbReference type="ARBA" id="ARBA00004964"/>
    </source>
</evidence>
<comment type="pathway">
    <text evidence="1">Glycan biosynthesis; glycogen biosynthesis.</text>
</comment>
<gene>
    <name evidence="2" type="ORF">EV421DRAFT_133788</name>
</gene>
<proteinExistence type="predicted"/>
<protein>
    <submittedName>
        <fullName evidence="2">1,4-alpha-glucan-branching enzyme-like protein</fullName>
    </submittedName>
</protein>